<sequence length="148" mass="15513">MAGQGSLNWLRAESAICVRDSGWLLIALPNRASGLILTGTQRSLKTTCFKILVPEVGLALHSGRPVVDGVLAGERSEGPTDGRPANLPDGVARACGYGSERHPGEERFEGTLLSYLETGCGCLPQVRCEPLGLGLLCQVGCGPLAWLG</sequence>
<evidence type="ECO:0000313" key="2">
    <source>
        <dbReference type="Proteomes" id="UP001157502"/>
    </source>
</evidence>
<proteinExistence type="predicted"/>
<accession>A0ACC2HB67</accession>
<dbReference type="Proteomes" id="UP001157502">
    <property type="component" value="Chromosome 4"/>
</dbReference>
<protein>
    <submittedName>
        <fullName evidence="1">Uncharacterized protein</fullName>
    </submittedName>
</protein>
<keyword evidence="2" id="KW-1185">Reference proteome</keyword>
<comment type="caution">
    <text evidence="1">The sequence shown here is derived from an EMBL/GenBank/DDBJ whole genome shotgun (WGS) entry which is preliminary data.</text>
</comment>
<reference evidence="1" key="1">
    <citation type="submission" date="2021-05" db="EMBL/GenBank/DDBJ databases">
        <authorList>
            <person name="Pan Q."/>
            <person name="Jouanno E."/>
            <person name="Zahm M."/>
            <person name="Klopp C."/>
            <person name="Cabau C."/>
            <person name="Louis A."/>
            <person name="Berthelot C."/>
            <person name="Parey E."/>
            <person name="Roest Crollius H."/>
            <person name="Montfort J."/>
            <person name="Robinson-Rechavi M."/>
            <person name="Bouchez O."/>
            <person name="Lampietro C."/>
            <person name="Lopez Roques C."/>
            <person name="Donnadieu C."/>
            <person name="Postlethwait J."/>
            <person name="Bobe J."/>
            <person name="Dillon D."/>
            <person name="Chandos A."/>
            <person name="von Hippel F."/>
            <person name="Guiguen Y."/>
        </authorList>
    </citation>
    <scope>NUCLEOTIDE SEQUENCE</scope>
    <source>
        <strain evidence="1">YG-Jan2019</strain>
    </source>
</reference>
<name>A0ACC2HB67_DALPE</name>
<organism evidence="1 2">
    <name type="scientific">Dallia pectoralis</name>
    <name type="common">Alaska blackfish</name>
    <dbReference type="NCBI Taxonomy" id="75939"/>
    <lineage>
        <taxon>Eukaryota</taxon>
        <taxon>Metazoa</taxon>
        <taxon>Chordata</taxon>
        <taxon>Craniata</taxon>
        <taxon>Vertebrata</taxon>
        <taxon>Euteleostomi</taxon>
        <taxon>Actinopterygii</taxon>
        <taxon>Neopterygii</taxon>
        <taxon>Teleostei</taxon>
        <taxon>Protacanthopterygii</taxon>
        <taxon>Esociformes</taxon>
        <taxon>Umbridae</taxon>
        <taxon>Dallia</taxon>
    </lineage>
</organism>
<evidence type="ECO:0000313" key="1">
    <source>
        <dbReference type="EMBL" id="KAJ8013241.1"/>
    </source>
</evidence>
<gene>
    <name evidence="1" type="ORF">DPEC_G00051220</name>
</gene>
<dbReference type="EMBL" id="CM055731">
    <property type="protein sequence ID" value="KAJ8013241.1"/>
    <property type="molecule type" value="Genomic_DNA"/>
</dbReference>